<keyword evidence="3" id="KW-1185">Reference proteome</keyword>
<evidence type="ECO:0000313" key="3">
    <source>
        <dbReference type="Proteomes" id="UP000010445"/>
    </source>
</evidence>
<dbReference type="eggNOG" id="COG4619">
    <property type="taxonomic scope" value="Bacteria"/>
</dbReference>
<dbReference type="Pfam" id="PF00005">
    <property type="entry name" value="ABC_tran"/>
    <property type="match status" value="1"/>
</dbReference>
<evidence type="ECO:0000259" key="1">
    <source>
        <dbReference type="Pfam" id="PF00005"/>
    </source>
</evidence>
<accession>L1MKF8</accession>
<proteinExistence type="predicted"/>
<evidence type="ECO:0000313" key="2">
    <source>
        <dbReference type="EMBL" id="EKX91406.1"/>
    </source>
</evidence>
<sequence length="139" mass="14983">MYVPQRPSFAPGTVADAMAQPFGFGVHQHRAWDEGRAAELLEALGRGVALLRQDVDTLSGGQQQSVALARALQLDPQVLLLDEVTAALDHQLARLTEDYVVAWSTSGERALLWVGHDDEAKRRIATDQYSLGGGSGSTD</sequence>
<organism evidence="2 3">
    <name type="scientific">Corynebacterium durum F0235</name>
    <dbReference type="NCBI Taxonomy" id="1035195"/>
    <lineage>
        <taxon>Bacteria</taxon>
        <taxon>Bacillati</taxon>
        <taxon>Actinomycetota</taxon>
        <taxon>Actinomycetes</taxon>
        <taxon>Mycobacteriales</taxon>
        <taxon>Corynebacteriaceae</taxon>
        <taxon>Corynebacterium</taxon>
    </lineage>
</organism>
<name>L1MKF8_9CORY</name>
<protein>
    <recommendedName>
        <fullName evidence="1">ABC transporter domain-containing protein</fullName>
    </recommendedName>
</protein>
<dbReference type="GO" id="GO:0016887">
    <property type="term" value="F:ATP hydrolysis activity"/>
    <property type="evidence" value="ECO:0007669"/>
    <property type="project" value="InterPro"/>
</dbReference>
<reference evidence="2 3" key="1">
    <citation type="submission" date="2012-05" db="EMBL/GenBank/DDBJ databases">
        <authorList>
            <person name="Weinstock G."/>
            <person name="Sodergren E."/>
            <person name="Lobos E.A."/>
            <person name="Fulton L."/>
            <person name="Fulton R."/>
            <person name="Courtney L."/>
            <person name="Fronick C."/>
            <person name="O'Laughlin M."/>
            <person name="Godfrey J."/>
            <person name="Wilson R.M."/>
            <person name="Miner T."/>
            <person name="Farmer C."/>
            <person name="Delehaunty K."/>
            <person name="Cordes M."/>
            <person name="Minx P."/>
            <person name="Tomlinson C."/>
            <person name="Chen J."/>
            <person name="Wollam A."/>
            <person name="Pepin K.H."/>
            <person name="Bhonagiri V."/>
            <person name="Zhang X."/>
            <person name="Suruliraj S."/>
            <person name="Warren W."/>
            <person name="Mitreva M."/>
            <person name="Mardis E.R."/>
            <person name="Wilson R.K."/>
        </authorList>
    </citation>
    <scope>NUCLEOTIDE SEQUENCE [LARGE SCALE GENOMIC DNA]</scope>
    <source>
        <strain evidence="2 3">F0235</strain>
    </source>
</reference>
<dbReference type="SUPFAM" id="SSF52540">
    <property type="entry name" value="P-loop containing nucleoside triphosphate hydrolases"/>
    <property type="match status" value="1"/>
</dbReference>
<dbReference type="PANTHER" id="PTHR43119:SF1">
    <property type="entry name" value="ABC TRANSPORTER DOMAIN-CONTAINING PROTEIN"/>
    <property type="match status" value="1"/>
</dbReference>
<dbReference type="PANTHER" id="PTHR43119">
    <property type="entry name" value="ABC TRANSPORT PROTEIN ATP-BINDING COMPONENT-RELATED"/>
    <property type="match status" value="1"/>
</dbReference>
<dbReference type="AlphaFoldDB" id="L1MKF8"/>
<gene>
    <name evidence="2" type="ORF">HMPREF9997_00778</name>
</gene>
<dbReference type="STRING" id="1035195.HMPREF9997_00778"/>
<dbReference type="Proteomes" id="UP000010445">
    <property type="component" value="Unassembled WGS sequence"/>
</dbReference>
<dbReference type="HOGENOM" id="CLU_1841753_0_0_11"/>
<dbReference type="PATRIC" id="fig|1035195.3.peg.695"/>
<dbReference type="GO" id="GO:0005524">
    <property type="term" value="F:ATP binding"/>
    <property type="evidence" value="ECO:0007669"/>
    <property type="project" value="InterPro"/>
</dbReference>
<dbReference type="InterPro" id="IPR003439">
    <property type="entry name" value="ABC_transporter-like_ATP-bd"/>
</dbReference>
<dbReference type="Gene3D" id="3.40.50.300">
    <property type="entry name" value="P-loop containing nucleotide triphosphate hydrolases"/>
    <property type="match status" value="1"/>
</dbReference>
<dbReference type="InterPro" id="IPR027417">
    <property type="entry name" value="P-loop_NTPase"/>
</dbReference>
<dbReference type="EMBL" id="AMEM01000012">
    <property type="protein sequence ID" value="EKX91406.1"/>
    <property type="molecule type" value="Genomic_DNA"/>
</dbReference>
<comment type="caution">
    <text evidence="2">The sequence shown here is derived from an EMBL/GenBank/DDBJ whole genome shotgun (WGS) entry which is preliminary data.</text>
</comment>
<feature type="domain" description="ABC transporter" evidence="1">
    <location>
        <begin position="2"/>
        <end position="86"/>
    </location>
</feature>